<dbReference type="EMBL" id="ADVG01000003">
    <property type="protein sequence ID" value="EFH84816.1"/>
    <property type="molecule type" value="Genomic_DNA"/>
</dbReference>
<name>D6TX83_KTERA</name>
<protein>
    <submittedName>
        <fullName evidence="1">Uncharacterized protein</fullName>
    </submittedName>
</protein>
<dbReference type="InParanoid" id="D6TX83"/>
<dbReference type="AlphaFoldDB" id="D6TX83"/>
<reference evidence="1 2" key="1">
    <citation type="journal article" date="2011" name="Stand. Genomic Sci.">
        <title>Non-contiguous finished genome sequence and contextual data of the filamentous soil bacterium Ktedonobacter racemifer type strain (SOSP1-21).</title>
        <authorList>
            <person name="Chang Y.J."/>
            <person name="Land M."/>
            <person name="Hauser L."/>
            <person name="Chertkov O."/>
            <person name="Del Rio T.G."/>
            <person name="Nolan M."/>
            <person name="Copeland A."/>
            <person name="Tice H."/>
            <person name="Cheng J.F."/>
            <person name="Lucas S."/>
            <person name="Han C."/>
            <person name="Goodwin L."/>
            <person name="Pitluck S."/>
            <person name="Ivanova N."/>
            <person name="Ovchinikova G."/>
            <person name="Pati A."/>
            <person name="Chen A."/>
            <person name="Palaniappan K."/>
            <person name="Mavromatis K."/>
            <person name="Liolios K."/>
            <person name="Brettin T."/>
            <person name="Fiebig A."/>
            <person name="Rohde M."/>
            <person name="Abt B."/>
            <person name="Goker M."/>
            <person name="Detter J.C."/>
            <person name="Woyke T."/>
            <person name="Bristow J."/>
            <person name="Eisen J.A."/>
            <person name="Markowitz V."/>
            <person name="Hugenholtz P."/>
            <person name="Kyrpides N.C."/>
            <person name="Klenk H.P."/>
            <person name="Lapidus A."/>
        </authorList>
    </citation>
    <scope>NUCLEOTIDE SEQUENCE [LARGE SCALE GENOMIC DNA]</scope>
    <source>
        <strain evidence="2">DSM 44963</strain>
    </source>
</reference>
<organism evidence="1 2">
    <name type="scientific">Ktedonobacter racemifer DSM 44963</name>
    <dbReference type="NCBI Taxonomy" id="485913"/>
    <lineage>
        <taxon>Bacteria</taxon>
        <taxon>Bacillati</taxon>
        <taxon>Chloroflexota</taxon>
        <taxon>Ktedonobacteria</taxon>
        <taxon>Ktedonobacterales</taxon>
        <taxon>Ktedonobacteraceae</taxon>
        <taxon>Ktedonobacter</taxon>
    </lineage>
</organism>
<evidence type="ECO:0000313" key="1">
    <source>
        <dbReference type="EMBL" id="EFH84816.1"/>
    </source>
</evidence>
<dbReference type="Proteomes" id="UP000004508">
    <property type="component" value="Unassembled WGS sequence"/>
</dbReference>
<comment type="caution">
    <text evidence="1">The sequence shown here is derived from an EMBL/GenBank/DDBJ whole genome shotgun (WGS) entry which is preliminary data.</text>
</comment>
<gene>
    <name evidence="1" type="ORF">Krac_5924</name>
</gene>
<evidence type="ECO:0000313" key="2">
    <source>
        <dbReference type="Proteomes" id="UP000004508"/>
    </source>
</evidence>
<sequence length="77" mass="8585">MHIRVCLTNLDIYLPGASEDLRECMRSCGIEVDKGETHIEEVKCLGHCYPCNLGLFVEVDGRPVQLAAKNSHSRKQG</sequence>
<proteinExistence type="predicted"/>
<keyword evidence="2" id="KW-1185">Reference proteome</keyword>
<accession>D6TX83</accession>
<dbReference type="STRING" id="485913.Krac_5924"/>